<proteinExistence type="predicted"/>
<name>A0A7Y7XWL3_9PSED</name>
<dbReference type="Pfam" id="PF16930">
    <property type="entry name" value="Porin_5"/>
    <property type="match status" value="1"/>
</dbReference>
<dbReference type="Gene3D" id="2.40.160.10">
    <property type="entry name" value="Porin"/>
    <property type="match status" value="1"/>
</dbReference>
<dbReference type="GeneID" id="57658871"/>
<evidence type="ECO:0000313" key="3">
    <source>
        <dbReference type="Proteomes" id="UP000517547"/>
    </source>
</evidence>
<organism evidence="2 3">
    <name type="scientific">Pseudomonas gingeri</name>
    <dbReference type="NCBI Taxonomy" id="117681"/>
    <lineage>
        <taxon>Bacteria</taxon>
        <taxon>Pseudomonadati</taxon>
        <taxon>Pseudomonadota</taxon>
        <taxon>Gammaproteobacteria</taxon>
        <taxon>Pseudomonadales</taxon>
        <taxon>Pseudomonadaceae</taxon>
        <taxon>Pseudomonas</taxon>
    </lineage>
</organism>
<dbReference type="Proteomes" id="UP000517547">
    <property type="component" value="Unassembled WGS sequence"/>
</dbReference>
<accession>A0A7Y7XWL3</accession>
<sequence length="574" mass="63019">MVSNVNRLSLAVGLVIATLVGQATAQTAPSENATINLIRLLVQQGVLKKEQADGLIAQAEKEAVQARQANAVAASAPAATPGEVRVQYVPAIVRDQIRDQVKAEVMATAKQENWAQPNTFPDWVSRISFDGDIRLRDESRYYAGGNDNDANGSSGINSKEIIDFAKLNANGPYDVNPQSSTGLPPLLNTREDRENLFRIRARLGMKAVISPEWMAGVRIGTGSDNNPVSTTQTLGGGFAKKDIWLDQGYLTWKPYDYVSITGGRMANPFFSTDMLYSTDLNFDGIAAVFDRKLNADWGLFGTVGAFPVEYSNDTFTSNGSDKQASDNKWLYGGQIGANWQFSQHNRLKGALAYYRFDNIEGKRSSPCEPWNGDPGCDTDGTRSAFMQKGNTVFLLRNITPDPTNPAKTPQPQFVGLASEFNLIDLNLVLDSELPEDFKLRSHVNYVHNLGYDEGEMTKRSEGQIVNNLDNDGKVESGANAMMVQFTLGNALELKRKGDWNVFGGYKYIQPDALPDGFNDSSFHLGGTNAKGFFLGANYGLDKNVIATARWLNSETVYGAPFDIDVMQLEINTRF</sequence>
<keyword evidence="1" id="KW-0732">Signal</keyword>
<dbReference type="AlphaFoldDB" id="A0A7Y7XWL3"/>
<feature type="chain" id="PRO_5031164336" evidence="1">
    <location>
        <begin position="26"/>
        <end position="574"/>
    </location>
</feature>
<reference evidence="2 3" key="1">
    <citation type="submission" date="2020-04" db="EMBL/GenBank/DDBJ databases">
        <title>Molecular characterization of pseudomonads from Agaricus bisporus reveal novel blotch 2 pathogens in Western Europe.</title>
        <authorList>
            <person name="Taparia T."/>
            <person name="Krijger M."/>
            <person name="Haynes E."/>
            <person name="Elpinstone J.G."/>
            <person name="Noble R."/>
            <person name="Van Der Wolf J."/>
        </authorList>
    </citation>
    <scope>NUCLEOTIDE SEQUENCE [LARGE SCALE GENOMIC DNA]</scope>
    <source>
        <strain evidence="2 3">IPO3738</strain>
    </source>
</reference>
<comment type="caution">
    <text evidence="2">The sequence shown here is derived from an EMBL/GenBank/DDBJ whole genome shotgun (WGS) entry which is preliminary data.</text>
</comment>
<dbReference type="RefSeq" id="WP_017128491.1">
    <property type="nucleotide sequence ID" value="NZ_JACAOR010000001.1"/>
</dbReference>
<dbReference type="InterPro" id="IPR032638">
    <property type="entry name" value="Porin_5"/>
</dbReference>
<dbReference type="SUPFAM" id="SSF56935">
    <property type="entry name" value="Porins"/>
    <property type="match status" value="1"/>
</dbReference>
<dbReference type="EMBL" id="JACAQE010000002">
    <property type="protein sequence ID" value="NWC13444.1"/>
    <property type="molecule type" value="Genomic_DNA"/>
</dbReference>
<evidence type="ECO:0000256" key="1">
    <source>
        <dbReference type="SAM" id="SignalP"/>
    </source>
</evidence>
<gene>
    <name evidence="2" type="ORF">HX845_07335</name>
</gene>
<evidence type="ECO:0000313" key="2">
    <source>
        <dbReference type="EMBL" id="NWC13444.1"/>
    </source>
</evidence>
<dbReference type="InterPro" id="IPR023614">
    <property type="entry name" value="Porin_dom_sf"/>
</dbReference>
<feature type="signal peptide" evidence="1">
    <location>
        <begin position="1"/>
        <end position="25"/>
    </location>
</feature>
<protein>
    <submittedName>
        <fullName evidence="2">Putative porin</fullName>
    </submittedName>
</protein>